<dbReference type="FunFam" id="1.20.1050.10:FF:000200">
    <property type="entry name" value="Glutathione S-transferase theta-2B"/>
    <property type="match status" value="1"/>
</dbReference>
<feature type="region of interest" description="Disordered" evidence="3">
    <location>
        <begin position="1"/>
        <end position="92"/>
    </location>
</feature>
<dbReference type="PROSITE" id="PS50405">
    <property type="entry name" value="GST_CTER"/>
    <property type="match status" value="1"/>
</dbReference>
<dbReference type="InterPro" id="IPR010987">
    <property type="entry name" value="Glutathione-S-Trfase_C-like"/>
</dbReference>
<feature type="domain" description="GST C-terminal" evidence="4">
    <location>
        <begin position="137"/>
        <end position="281"/>
    </location>
</feature>
<accession>A0A8P0T0V4</accession>
<evidence type="ECO:0000256" key="3">
    <source>
        <dbReference type="SAM" id="MobiDB-lite"/>
    </source>
</evidence>
<feature type="compositionally biased region" description="Gly residues" evidence="3">
    <location>
        <begin position="44"/>
        <end position="61"/>
    </location>
</feature>
<gene>
    <name evidence="5" type="primary">GSTT2B</name>
</gene>
<dbReference type="EC" id="2.5.1.18" evidence="1"/>
<dbReference type="InterPro" id="IPR036282">
    <property type="entry name" value="Glutathione-S-Trfase_C_sf"/>
</dbReference>
<organism evidence="5 6">
    <name type="scientific">Canis lupus familiaris</name>
    <name type="common">Dog</name>
    <name type="synonym">Canis familiaris</name>
    <dbReference type="NCBI Taxonomy" id="9615"/>
    <lineage>
        <taxon>Eukaryota</taxon>
        <taxon>Metazoa</taxon>
        <taxon>Chordata</taxon>
        <taxon>Craniata</taxon>
        <taxon>Vertebrata</taxon>
        <taxon>Euteleostomi</taxon>
        <taxon>Mammalia</taxon>
        <taxon>Eutheria</taxon>
        <taxon>Laurasiatheria</taxon>
        <taxon>Carnivora</taxon>
        <taxon>Caniformia</taxon>
        <taxon>Canidae</taxon>
        <taxon>Canis</taxon>
    </lineage>
</organism>
<dbReference type="SUPFAM" id="SSF47616">
    <property type="entry name" value="GST C-terminal domain-like"/>
    <property type="match status" value="1"/>
</dbReference>
<reference evidence="5 6" key="1">
    <citation type="journal article" date="2005" name="Nature">
        <title>Genome sequence, comparative analysis and haplotype structure of the domestic dog.</title>
        <authorList>
            <consortium name="Broad Sequencing Platform"/>
            <person name="Lindblad-Toh K."/>
            <person name="Wade C.M."/>
            <person name="Mikkelsen T.S."/>
            <person name="Karlsson E.K."/>
            <person name="Jaffe D.B."/>
            <person name="Kamal M."/>
            <person name="Clamp M."/>
            <person name="Chang J.L."/>
            <person name="Kulbokas E.J. III"/>
            <person name="Zody M.C."/>
            <person name="Mauceli E."/>
            <person name="Xie X."/>
            <person name="Breen M."/>
            <person name="Wayne R.K."/>
            <person name="Ostrander E.A."/>
            <person name="Ponting C.P."/>
            <person name="Galibert F."/>
            <person name="Smith D.R."/>
            <person name="DeJong P.J."/>
            <person name="Kirkness E."/>
            <person name="Alvarez P."/>
            <person name="Biagi T."/>
            <person name="Brockman W."/>
            <person name="Butler J."/>
            <person name="Chin C.W."/>
            <person name="Cook A."/>
            <person name="Cuff J."/>
            <person name="Daly M.J."/>
            <person name="DeCaprio D."/>
            <person name="Gnerre S."/>
            <person name="Grabherr M."/>
            <person name="Kellis M."/>
            <person name="Kleber M."/>
            <person name="Bardeleben C."/>
            <person name="Goodstadt L."/>
            <person name="Heger A."/>
            <person name="Hitte C."/>
            <person name="Kim L."/>
            <person name="Koepfli K.P."/>
            <person name="Parker H.G."/>
            <person name="Pollinger J.P."/>
            <person name="Searle S.M."/>
            <person name="Sutter N.B."/>
            <person name="Thomas R."/>
            <person name="Webber C."/>
            <person name="Baldwin J."/>
            <person name="Abebe A."/>
            <person name="Abouelleil A."/>
            <person name="Aftuck L."/>
            <person name="Ait-Zahra M."/>
            <person name="Aldredge T."/>
            <person name="Allen N."/>
            <person name="An P."/>
            <person name="Anderson S."/>
            <person name="Antoine C."/>
            <person name="Arachchi H."/>
            <person name="Aslam A."/>
            <person name="Ayotte L."/>
            <person name="Bachantsang P."/>
            <person name="Barry A."/>
            <person name="Bayul T."/>
            <person name="Benamara M."/>
            <person name="Berlin A."/>
            <person name="Bessette D."/>
            <person name="Blitshteyn B."/>
            <person name="Bloom T."/>
            <person name="Blye J."/>
            <person name="Boguslavskiy L."/>
            <person name="Bonnet C."/>
            <person name="Boukhgalter B."/>
            <person name="Brown A."/>
            <person name="Cahill P."/>
            <person name="Calixte N."/>
            <person name="Camarata J."/>
            <person name="Cheshatsang Y."/>
            <person name="Chu J."/>
            <person name="Citroen M."/>
            <person name="Collymore A."/>
            <person name="Cooke P."/>
            <person name="Dawoe T."/>
            <person name="Daza R."/>
            <person name="Decktor K."/>
            <person name="DeGray S."/>
            <person name="Dhargay N."/>
            <person name="Dooley K."/>
            <person name="Dooley K."/>
            <person name="Dorje P."/>
            <person name="Dorjee K."/>
            <person name="Dorris L."/>
            <person name="Duffey N."/>
            <person name="Dupes A."/>
            <person name="Egbiremolen O."/>
            <person name="Elong R."/>
            <person name="Falk J."/>
            <person name="Farina A."/>
            <person name="Faro S."/>
            <person name="Ferguson D."/>
            <person name="Ferreira P."/>
            <person name="Fisher S."/>
            <person name="FitzGerald M."/>
            <person name="Foley K."/>
            <person name="Foley C."/>
            <person name="Franke A."/>
            <person name="Friedrich D."/>
            <person name="Gage D."/>
            <person name="Garber M."/>
            <person name="Gearin G."/>
            <person name="Giannoukos G."/>
            <person name="Goode T."/>
            <person name="Goyette A."/>
            <person name="Graham J."/>
            <person name="Grandbois E."/>
            <person name="Gyaltsen K."/>
            <person name="Hafez N."/>
            <person name="Hagopian D."/>
            <person name="Hagos B."/>
            <person name="Hall J."/>
            <person name="Healy C."/>
            <person name="Hegarty R."/>
            <person name="Honan T."/>
            <person name="Horn A."/>
            <person name="Houde N."/>
            <person name="Hughes L."/>
            <person name="Hunnicutt L."/>
            <person name="Husby M."/>
            <person name="Jester B."/>
            <person name="Jones C."/>
            <person name="Kamat A."/>
            <person name="Kanga B."/>
            <person name="Kells C."/>
            <person name="Khazanovich D."/>
            <person name="Kieu A.C."/>
            <person name="Kisner P."/>
            <person name="Kumar M."/>
            <person name="Lance K."/>
            <person name="Landers T."/>
            <person name="Lara M."/>
            <person name="Lee W."/>
            <person name="Leger J.P."/>
            <person name="Lennon N."/>
            <person name="Leuper L."/>
            <person name="LeVine S."/>
            <person name="Liu J."/>
            <person name="Liu X."/>
            <person name="Lokyitsang Y."/>
            <person name="Lokyitsang T."/>
            <person name="Lui A."/>
            <person name="Macdonald J."/>
            <person name="Major J."/>
            <person name="Marabella R."/>
            <person name="Maru K."/>
            <person name="Matthews C."/>
            <person name="McDonough S."/>
            <person name="Mehta T."/>
            <person name="Meldrim J."/>
            <person name="Melnikov A."/>
            <person name="Meneus L."/>
            <person name="Mihalev A."/>
            <person name="Mihova T."/>
            <person name="Miller K."/>
            <person name="Mittelman R."/>
            <person name="Mlenga V."/>
            <person name="Mulrain L."/>
            <person name="Munson G."/>
            <person name="Navidi A."/>
            <person name="Naylor J."/>
            <person name="Nguyen T."/>
            <person name="Nguyen N."/>
            <person name="Nguyen C."/>
            <person name="Nguyen T."/>
            <person name="Nicol R."/>
            <person name="Norbu N."/>
            <person name="Norbu C."/>
            <person name="Novod N."/>
            <person name="Nyima T."/>
            <person name="Olandt P."/>
            <person name="O'Neill B."/>
            <person name="O'Neill K."/>
            <person name="Osman S."/>
            <person name="Oyono L."/>
            <person name="Patti C."/>
            <person name="Perrin D."/>
            <person name="Phunkhang P."/>
            <person name="Pierre F."/>
            <person name="Priest M."/>
            <person name="Rachupka A."/>
            <person name="Raghuraman S."/>
            <person name="Rameau R."/>
            <person name="Ray V."/>
            <person name="Raymond C."/>
            <person name="Rege F."/>
            <person name="Rise C."/>
            <person name="Rogers J."/>
            <person name="Rogov P."/>
            <person name="Sahalie J."/>
            <person name="Settipalli S."/>
            <person name="Sharpe T."/>
            <person name="Shea T."/>
            <person name="Sheehan M."/>
            <person name="Sherpa N."/>
            <person name="Shi J."/>
            <person name="Shih D."/>
            <person name="Sloan J."/>
            <person name="Smith C."/>
            <person name="Sparrow T."/>
            <person name="Stalker J."/>
            <person name="Stange-Thomann N."/>
            <person name="Stavropoulos S."/>
            <person name="Stone C."/>
            <person name="Stone S."/>
            <person name="Sykes S."/>
            <person name="Tchuinga P."/>
            <person name="Tenzing P."/>
            <person name="Tesfaye S."/>
            <person name="Thoulutsang D."/>
            <person name="Thoulutsang Y."/>
            <person name="Topham K."/>
            <person name="Topping I."/>
            <person name="Tsamla T."/>
            <person name="Vassiliev H."/>
            <person name="Venkataraman V."/>
            <person name="Vo A."/>
            <person name="Wangchuk T."/>
            <person name="Wangdi T."/>
            <person name="Weiand M."/>
            <person name="Wilkinson J."/>
            <person name="Wilson A."/>
            <person name="Yadav S."/>
            <person name="Yang S."/>
            <person name="Yang X."/>
            <person name="Young G."/>
            <person name="Yu Q."/>
            <person name="Zainoun J."/>
            <person name="Zembek L."/>
            <person name="Zimmer A."/>
            <person name="Lander E.S."/>
        </authorList>
    </citation>
    <scope>NUCLEOTIDE SEQUENCE [LARGE SCALE GENOMIC DNA]</scope>
    <source>
        <strain evidence="5">Boxer</strain>
    </source>
</reference>
<evidence type="ECO:0000256" key="2">
    <source>
        <dbReference type="ARBA" id="ARBA00047960"/>
    </source>
</evidence>
<dbReference type="PANTHER" id="PTHR43917:SF4">
    <property type="entry name" value="GLUTATHIONE S-TRANSFERASE THETA-2-RELATED"/>
    <property type="match status" value="1"/>
</dbReference>
<sequence>ILPPARAPGSLGHTRQCATPRGTSATPARPDRGARSSTRRRVGVGVGVGAGAGGAPGGGAAGPITRAARSAARRPPPRHGPGAVPGPGVPALPRRLHLRQEERHPLRAAPRGHIQSTAILIYLSSKYPTADHWYPSNLQARARIHEYLGWHADCVRGTFGVPLWTQVLAPLIGVHLPEEKVQRNRAAMDRALQELEDKFLRDQAFLTGQHVTLADLMALEELIQPVAVGFDLFEGRPKLTAWRERLEAFLGMDLCQETHGLILNILEQAANKKIPDPAPEVYPYMLLRISRIP</sequence>
<evidence type="ECO:0000313" key="5">
    <source>
        <dbReference type="Ensembl" id="ENSCAFP00000048003.2"/>
    </source>
</evidence>
<evidence type="ECO:0000256" key="1">
    <source>
        <dbReference type="ARBA" id="ARBA00012452"/>
    </source>
</evidence>
<name>A0A8P0T0V4_CANLF</name>
<dbReference type="InterPro" id="IPR051369">
    <property type="entry name" value="GST_Theta"/>
</dbReference>
<dbReference type="GO" id="GO:0004364">
    <property type="term" value="F:glutathione transferase activity"/>
    <property type="evidence" value="ECO:0007669"/>
    <property type="project" value="UniProtKB-EC"/>
</dbReference>
<evidence type="ECO:0000259" key="4">
    <source>
        <dbReference type="PROSITE" id="PS50405"/>
    </source>
</evidence>
<dbReference type="Ensembl" id="ENSCAFT00000072665.2">
    <property type="protein sequence ID" value="ENSCAFP00000048003.2"/>
    <property type="gene ID" value="ENSCAFG00000014043.5"/>
</dbReference>
<proteinExistence type="predicted"/>
<reference evidence="5" key="2">
    <citation type="submission" date="2025-08" db="UniProtKB">
        <authorList>
            <consortium name="Ensembl"/>
        </authorList>
    </citation>
    <scope>IDENTIFICATION</scope>
</reference>
<dbReference type="InterPro" id="IPR004046">
    <property type="entry name" value="GST_C"/>
</dbReference>
<comment type="catalytic activity">
    <reaction evidence="2">
        <text>RX + glutathione = an S-substituted glutathione + a halide anion + H(+)</text>
        <dbReference type="Rhea" id="RHEA:16437"/>
        <dbReference type="ChEBI" id="CHEBI:15378"/>
        <dbReference type="ChEBI" id="CHEBI:16042"/>
        <dbReference type="ChEBI" id="CHEBI:17792"/>
        <dbReference type="ChEBI" id="CHEBI:57925"/>
        <dbReference type="ChEBI" id="CHEBI:90779"/>
        <dbReference type="EC" id="2.5.1.18"/>
    </reaction>
</comment>
<dbReference type="Proteomes" id="UP000002254">
    <property type="component" value="Chromosome 26"/>
</dbReference>
<dbReference type="CDD" id="cd03183">
    <property type="entry name" value="GST_C_Theta"/>
    <property type="match status" value="1"/>
</dbReference>
<dbReference type="InterPro" id="IPR040077">
    <property type="entry name" value="GST_C_Theta"/>
</dbReference>
<protein>
    <recommendedName>
        <fullName evidence="1">glutathione transferase</fullName>
        <ecNumber evidence="1">2.5.1.18</ecNumber>
    </recommendedName>
</protein>
<dbReference type="PANTHER" id="PTHR43917">
    <property type="match status" value="1"/>
</dbReference>
<dbReference type="Pfam" id="PF00043">
    <property type="entry name" value="GST_C"/>
    <property type="match status" value="1"/>
</dbReference>
<dbReference type="AlphaFoldDB" id="A0A8P0T0V4"/>
<evidence type="ECO:0000313" key="6">
    <source>
        <dbReference type="Proteomes" id="UP000002254"/>
    </source>
</evidence>
<dbReference type="Gene3D" id="1.20.1050.10">
    <property type="match status" value="1"/>
</dbReference>